<feature type="transmembrane region" description="Helical" evidence="1">
    <location>
        <begin position="7"/>
        <end position="23"/>
    </location>
</feature>
<dbReference type="AlphaFoldDB" id="A0AAF3EV05"/>
<keyword evidence="1" id="KW-0812">Transmembrane</keyword>
<reference evidence="3" key="1">
    <citation type="submission" date="2024-02" db="UniProtKB">
        <authorList>
            <consortium name="WormBaseParasite"/>
        </authorList>
    </citation>
    <scope>IDENTIFICATION</scope>
</reference>
<protein>
    <submittedName>
        <fullName evidence="3">Uncharacterized protein</fullName>
    </submittedName>
</protein>
<organism evidence="2 3">
    <name type="scientific">Mesorhabditis belari</name>
    <dbReference type="NCBI Taxonomy" id="2138241"/>
    <lineage>
        <taxon>Eukaryota</taxon>
        <taxon>Metazoa</taxon>
        <taxon>Ecdysozoa</taxon>
        <taxon>Nematoda</taxon>
        <taxon>Chromadorea</taxon>
        <taxon>Rhabditida</taxon>
        <taxon>Rhabditina</taxon>
        <taxon>Rhabditomorpha</taxon>
        <taxon>Rhabditoidea</taxon>
        <taxon>Rhabditidae</taxon>
        <taxon>Mesorhabditinae</taxon>
        <taxon>Mesorhabditis</taxon>
    </lineage>
</organism>
<proteinExistence type="predicted"/>
<name>A0AAF3EV05_9BILA</name>
<dbReference type="Proteomes" id="UP000887575">
    <property type="component" value="Unassembled WGS sequence"/>
</dbReference>
<sequence>MTIASLILYGLVGLFLTLVYLAAGPIGWMLLGATVTMMFCALMAICQPKPAWMQIYWVVSLPMTVFLLLIYLIQAIIFTLQYIQATSRNLPQDKQTEALDALIGSIVSLILLAVISVWALRLTWSYYCYLRDKQLYDEQHGNGNVNVVVYNNQQQPQQGKF</sequence>
<dbReference type="WBParaSite" id="MBELARI_LOCUS17933">
    <property type="protein sequence ID" value="MBELARI_LOCUS17933"/>
    <property type="gene ID" value="MBELARI_LOCUS17933"/>
</dbReference>
<feature type="transmembrane region" description="Helical" evidence="1">
    <location>
        <begin position="58"/>
        <end position="83"/>
    </location>
</feature>
<evidence type="ECO:0000313" key="2">
    <source>
        <dbReference type="Proteomes" id="UP000887575"/>
    </source>
</evidence>
<feature type="transmembrane region" description="Helical" evidence="1">
    <location>
        <begin position="103"/>
        <end position="124"/>
    </location>
</feature>
<accession>A0AAF3EV05</accession>
<keyword evidence="2" id="KW-1185">Reference proteome</keyword>
<evidence type="ECO:0000313" key="3">
    <source>
        <dbReference type="WBParaSite" id="MBELARI_LOCUS17933"/>
    </source>
</evidence>
<feature type="transmembrane region" description="Helical" evidence="1">
    <location>
        <begin position="29"/>
        <end position="46"/>
    </location>
</feature>
<keyword evidence="1" id="KW-1133">Transmembrane helix</keyword>
<evidence type="ECO:0000256" key="1">
    <source>
        <dbReference type="SAM" id="Phobius"/>
    </source>
</evidence>
<keyword evidence="1" id="KW-0472">Membrane</keyword>